<dbReference type="AlphaFoldDB" id="A0A2A4XJJ2"/>
<sequence>MRTESISDQGRISLLQLALFFAAFAVFLIAPTATAQQTNPLASDPRAARAGGVIFRGQCATCHGADAKGISSIDAPDLTMMWTQPGMTENRVFTRIQAGVPGSIMPPHDFPDTEIWMLVSYLRSVAVTGSTGEFTGNSENGGRLFAAHCSECHRIGISGGSLGPNLGRITERRSQAALRSSVRAPSSSIGRGYKPIILSTSSASGVSGIIKGEDAFSIQILDSSQRLRGFAKSELLSSNRDIDSLMPEFPEGQLSDKQLDDILSFLHQQR</sequence>
<dbReference type="InterPro" id="IPR009056">
    <property type="entry name" value="Cyt_c-like_dom"/>
</dbReference>
<evidence type="ECO:0000313" key="8">
    <source>
        <dbReference type="EMBL" id="PCI82165.1"/>
    </source>
</evidence>
<keyword evidence="3 6" id="KW-0479">Metal-binding</keyword>
<dbReference type="Pfam" id="PF00034">
    <property type="entry name" value="Cytochrom_C"/>
    <property type="match status" value="1"/>
</dbReference>
<keyword evidence="4" id="KW-0249">Electron transport</keyword>
<evidence type="ECO:0000256" key="2">
    <source>
        <dbReference type="ARBA" id="ARBA00022617"/>
    </source>
</evidence>
<evidence type="ECO:0000313" key="9">
    <source>
        <dbReference type="Proteomes" id="UP000218767"/>
    </source>
</evidence>
<evidence type="ECO:0000256" key="5">
    <source>
        <dbReference type="ARBA" id="ARBA00023004"/>
    </source>
</evidence>
<dbReference type="SUPFAM" id="SSF46626">
    <property type="entry name" value="Cytochrome c"/>
    <property type="match status" value="2"/>
</dbReference>
<accession>A0A2A4XJJ2</accession>
<keyword evidence="1" id="KW-0813">Transport</keyword>
<evidence type="ECO:0000256" key="3">
    <source>
        <dbReference type="ARBA" id="ARBA00022723"/>
    </source>
</evidence>
<evidence type="ECO:0000256" key="6">
    <source>
        <dbReference type="PROSITE-ProRule" id="PRU00433"/>
    </source>
</evidence>
<dbReference type="InterPro" id="IPR051811">
    <property type="entry name" value="Cytochrome_c550/c551-like"/>
</dbReference>
<name>A0A2A4XJJ2_9GAMM</name>
<feature type="domain" description="Cytochrome c" evidence="7">
    <location>
        <begin position="136"/>
        <end position="270"/>
    </location>
</feature>
<reference evidence="9" key="1">
    <citation type="submission" date="2017-08" db="EMBL/GenBank/DDBJ databases">
        <title>A dynamic microbial community with high functional redundancy inhabits the cold, oxic subseafloor aquifer.</title>
        <authorList>
            <person name="Tully B.J."/>
            <person name="Wheat C.G."/>
            <person name="Glazer B.T."/>
            <person name="Huber J.A."/>
        </authorList>
    </citation>
    <scope>NUCLEOTIDE SEQUENCE [LARGE SCALE GENOMIC DNA]</scope>
</reference>
<keyword evidence="5 6" id="KW-0408">Iron</keyword>
<evidence type="ECO:0000256" key="1">
    <source>
        <dbReference type="ARBA" id="ARBA00022448"/>
    </source>
</evidence>
<protein>
    <recommendedName>
        <fullName evidence="7">Cytochrome c domain-containing protein</fullName>
    </recommendedName>
</protein>
<dbReference type="InterPro" id="IPR036909">
    <property type="entry name" value="Cyt_c-like_dom_sf"/>
</dbReference>
<dbReference type="GO" id="GO:0046872">
    <property type="term" value="F:metal ion binding"/>
    <property type="evidence" value="ECO:0007669"/>
    <property type="project" value="UniProtKB-KW"/>
</dbReference>
<proteinExistence type="predicted"/>
<dbReference type="GO" id="GO:0020037">
    <property type="term" value="F:heme binding"/>
    <property type="evidence" value="ECO:0007669"/>
    <property type="project" value="InterPro"/>
</dbReference>
<dbReference type="Gene3D" id="1.10.760.10">
    <property type="entry name" value="Cytochrome c-like domain"/>
    <property type="match status" value="2"/>
</dbReference>
<dbReference type="Proteomes" id="UP000218767">
    <property type="component" value="Unassembled WGS sequence"/>
</dbReference>
<dbReference type="PANTHER" id="PTHR37823:SF1">
    <property type="entry name" value="CYTOCHROME C-553-LIKE"/>
    <property type="match status" value="1"/>
</dbReference>
<dbReference type="GO" id="GO:0009055">
    <property type="term" value="F:electron transfer activity"/>
    <property type="evidence" value="ECO:0007669"/>
    <property type="project" value="InterPro"/>
</dbReference>
<gene>
    <name evidence="8" type="ORF">COB20_00745</name>
</gene>
<evidence type="ECO:0000256" key="4">
    <source>
        <dbReference type="ARBA" id="ARBA00022982"/>
    </source>
</evidence>
<comment type="caution">
    <text evidence="8">The sequence shown here is derived from an EMBL/GenBank/DDBJ whole genome shotgun (WGS) entry which is preliminary data.</text>
</comment>
<dbReference type="PROSITE" id="PS51007">
    <property type="entry name" value="CYTC"/>
    <property type="match status" value="2"/>
</dbReference>
<keyword evidence="2 6" id="KW-0349">Heme</keyword>
<dbReference type="EMBL" id="NVUL01000002">
    <property type="protein sequence ID" value="PCI82165.1"/>
    <property type="molecule type" value="Genomic_DNA"/>
</dbReference>
<organism evidence="8 9">
    <name type="scientific">SAR86 cluster bacterium</name>
    <dbReference type="NCBI Taxonomy" id="2030880"/>
    <lineage>
        <taxon>Bacteria</taxon>
        <taxon>Pseudomonadati</taxon>
        <taxon>Pseudomonadota</taxon>
        <taxon>Gammaproteobacteria</taxon>
        <taxon>SAR86 cluster</taxon>
    </lineage>
</organism>
<dbReference type="PANTHER" id="PTHR37823">
    <property type="entry name" value="CYTOCHROME C-553-LIKE"/>
    <property type="match status" value="1"/>
</dbReference>
<evidence type="ECO:0000259" key="7">
    <source>
        <dbReference type="PROSITE" id="PS51007"/>
    </source>
</evidence>
<feature type="domain" description="Cytochrome c" evidence="7">
    <location>
        <begin position="46"/>
        <end position="126"/>
    </location>
</feature>
<dbReference type="Pfam" id="PF13442">
    <property type="entry name" value="Cytochrome_CBB3"/>
    <property type="match status" value="1"/>
</dbReference>